<evidence type="ECO:0000256" key="6">
    <source>
        <dbReference type="ARBA" id="ARBA00023157"/>
    </source>
</evidence>
<dbReference type="GO" id="GO:0048731">
    <property type="term" value="P:system development"/>
    <property type="evidence" value="ECO:0007669"/>
    <property type="project" value="UniProtKB-ARBA"/>
</dbReference>
<comment type="subcellular location">
    <subcellularLocation>
        <location evidence="1">Secreted</location>
    </subcellularLocation>
</comment>
<keyword evidence="12" id="KW-1185">Reference proteome</keyword>
<dbReference type="Ensembl" id="ENSDCDT00010048150.1">
    <property type="protein sequence ID" value="ENSDCDP00010038504.1"/>
    <property type="gene ID" value="ENSDCDG00010024904.1"/>
</dbReference>
<dbReference type="GO" id="GO:0030971">
    <property type="term" value="F:receptor tyrosine kinase binding"/>
    <property type="evidence" value="ECO:0007669"/>
    <property type="project" value="InterPro"/>
</dbReference>
<reference evidence="11" key="2">
    <citation type="submission" date="2025-08" db="UniProtKB">
        <authorList>
            <consortium name="Ensembl"/>
        </authorList>
    </citation>
    <scope>IDENTIFICATION</scope>
</reference>
<evidence type="ECO:0000256" key="2">
    <source>
        <dbReference type="ARBA" id="ARBA00009832"/>
    </source>
</evidence>
<accession>A0AAY4D0D0</accession>
<evidence type="ECO:0000256" key="7">
    <source>
        <dbReference type="RuleBase" id="RU000354"/>
    </source>
</evidence>
<evidence type="ECO:0000313" key="11">
    <source>
        <dbReference type="Ensembl" id="ENSDCDP00010038504.1"/>
    </source>
</evidence>
<feature type="chain" id="PRO_5044295662" description="TGF-beta family profile domain-containing protein" evidence="9">
    <location>
        <begin position="20"/>
        <end position="194"/>
    </location>
</feature>
<dbReference type="RefSeq" id="XP_028856668.1">
    <property type="nucleotide sequence ID" value="XM_029000835.1"/>
</dbReference>
<evidence type="ECO:0000256" key="8">
    <source>
        <dbReference type="SAM" id="MobiDB-lite"/>
    </source>
</evidence>
<dbReference type="GO" id="GO:0008083">
    <property type="term" value="F:growth factor activity"/>
    <property type="evidence" value="ECO:0007669"/>
    <property type="project" value="UniProtKB-KW"/>
</dbReference>
<feature type="signal peptide" evidence="9">
    <location>
        <begin position="1"/>
        <end position="19"/>
    </location>
</feature>
<evidence type="ECO:0000259" key="10">
    <source>
        <dbReference type="PROSITE" id="PS51362"/>
    </source>
</evidence>
<evidence type="ECO:0000256" key="4">
    <source>
        <dbReference type="ARBA" id="ARBA00022729"/>
    </source>
</evidence>
<dbReference type="Pfam" id="PF00019">
    <property type="entry name" value="TGF_beta"/>
    <property type="match status" value="1"/>
</dbReference>
<keyword evidence="6" id="KW-1015">Disulfide bond</keyword>
<dbReference type="AlphaFoldDB" id="A0AAY4D0D0"/>
<name>A0AAY4D0D0_9TELE</name>
<evidence type="ECO:0000313" key="12">
    <source>
        <dbReference type="Proteomes" id="UP000694580"/>
    </source>
</evidence>
<proteinExistence type="inferred from homology"/>
<dbReference type="Gene3D" id="2.10.90.10">
    <property type="entry name" value="Cystine-knot cytokines"/>
    <property type="match status" value="1"/>
</dbReference>
<dbReference type="InterPro" id="IPR029034">
    <property type="entry name" value="Cystine-knot_cytokine"/>
</dbReference>
<organism evidence="11 12">
    <name type="scientific">Denticeps clupeoides</name>
    <name type="common">denticle herring</name>
    <dbReference type="NCBI Taxonomy" id="299321"/>
    <lineage>
        <taxon>Eukaryota</taxon>
        <taxon>Metazoa</taxon>
        <taxon>Chordata</taxon>
        <taxon>Craniata</taxon>
        <taxon>Vertebrata</taxon>
        <taxon>Euteleostomi</taxon>
        <taxon>Actinopterygii</taxon>
        <taxon>Neopterygii</taxon>
        <taxon>Teleostei</taxon>
        <taxon>Clupei</taxon>
        <taxon>Clupeiformes</taxon>
        <taxon>Denticipitoidei</taxon>
        <taxon>Denticipitidae</taxon>
        <taxon>Denticeps</taxon>
    </lineage>
</organism>
<dbReference type="PANTHER" id="PTHR12173">
    <property type="entry name" value="GDNF SUBFAMILY OF TGF-BETA FAMILY"/>
    <property type="match status" value="1"/>
</dbReference>
<dbReference type="PROSITE" id="PS51362">
    <property type="entry name" value="TGF_BETA_2"/>
    <property type="match status" value="1"/>
</dbReference>
<evidence type="ECO:0000256" key="1">
    <source>
        <dbReference type="ARBA" id="ARBA00004613"/>
    </source>
</evidence>
<dbReference type="GeneID" id="114802143"/>
<protein>
    <recommendedName>
        <fullName evidence="10">TGF-beta family profile domain-containing protein</fullName>
    </recommendedName>
</protein>
<comment type="similarity">
    <text evidence="2">Belongs to the TGF-beta family. GDNF subfamily.</text>
</comment>
<feature type="region of interest" description="Disordered" evidence="8">
    <location>
        <begin position="27"/>
        <end position="55"/>
    </location>
</feature>
<sequence length="194" mass="21735">MKLWKCVAIVLMLCGAALTVFLTRTAPTGESSSPSSHSALYGSSKSSPVTGRRRPRAVEGMDAVLSEFMQMFKSFTEGELKQVIAALVEREKASEGRRTKRAQKGPKHCSLRKIELTVTNLGLGYVSDETIFFTYCSGRCRESRSNYDLALERILSRKKRRCCRPTSYSDILFLGNNFKYQTIYNLTADKCGCL</sequence>
<keyword evidence="4 9" id="KW-0732">Signal</keyword>
<evidence type="ECO:0000256" key="3">
    <source>
        <dbReference type="ARBA" id="ARBA00022525"/>
    </source>
</evidence>
<evidence type="ECO:0000256" key="5">
    <source>
        <dbReference type="ARBA" id="ARBA00023030"/>
    </source>
</evidence>
<keyword evidence="3" id="KW-0964">Secreted</keyword>
<dbReference type="Proteomes" id="UP000694580">
    <property type="component" value="Chromosome 13"/>
</dbReference>
<dbReference type="InterPro" id="IPR043401">
    <property type="entry name" value="GDNF_fam"/>
</dbReference>
<evidence type="ECO:0000256" key="9">
    <source>
        <dbReference type="SAM" id="SignalP"/>
    </source>
</evidence>
<reference evidence="11" key="3">
    <citation type="submission" date="2025-09" db="UniProtKB">
        <authorList>
            <consortium name="Ensembl"/>
        </authorList>
    </citation>
    <scope>IDENTIFICATION</scope>
</reference>
<dbReference type="GeneTree" id="ENSGT00950000182993"/>
<keyword evidence="5 7" id="KW-0339">Growth factor</keyword>
<feature type="compositionally biased region" description="Low complexity" evidence="8">
    <location>
        <begin position="31"/>
        <end position="44"/>
    </location>
</feature>
<reference evidence="11 12" key="1">
    <citation type="submission" date="2020-06" db="EMBL/GenBank/DDBJ databases">
        <authorList>
            <consortium name="Wellcome Sanger Institute Data Sharing"/>
        </authorList>
    </citation>
    <scope>NUCLEOTIDE SEQUENCE [LARGE SCALE GENOMIC DNA]</scope>
</reference>
<feature type="domain" description="TGF-beta family profile" evidence="10">
    <location>
        <begin position="98"/>
        <end position="194"/>
    </location>
</feature>
<dbReference type="SUPFAM" id="SSF57501">
    <property type="entry name" value="Cystine-knot cytokines"/>
    <property type="match status" value="1"/>
</dbReference>
<dbReference type="InterPro" id="IPR001839">
    <property type="entry name" value="TGF-b_C"/>
</dbReference>
<dbReference type="GO" id="GO:0030116">
    <property type="term" value="F:glial cell-derived neurotrophic factor receptor binding"/>
    <property type="evidence" value="ECO:0007669"/>
    <property type="project" value="InterPro"/>
</dbReference>
<gene>
    <name evidence="11" type="primary">NRTN</name>
</gene>
<dbReference type="PANTHER" id="PTHR12173:SF3">
    <property type="entry name" value="NEURTURIN"/>
    <property type="match status" value="1"/>
</dbReference>
<dbReference type="GO" id="GO:0005576">
    <property type="term" value="C:extracellular region"/>
    <property type="evidence" value="ECO:0007669"/>
    <property type="project" value="UniProtKB-SubCell"/>
</dbReference>